<evidence type="ECO:0000313" key="3">
    <source>
        <dbReference type="WBParaSite" id="ACAC_0000259201-mRNA-1"/>
    </source>
</evidence>
<feature type="region of interest" description="Disordered" evidence="1">
    <location>
        <begin position="98"/>
        <end position="124"/>
    </location>
</feature>
<evidence type="ECO:0000313" key="2">
    <source>
        <dbReference type="Proteomes" id="UP000035642"/>
    </source>
</evidence>
<dbReference type="WBParaSite" id="ACAC_0000259201-mRNA-1">
    <property type="protein sequence ID" value="ACAC_0000259201-mRNA-1"/>
    <property type="gene ID" value="ACAC_0000259201"/>
</dbReference>
<proteinExistence type="predicted"/>
<reference evidence="2" key="1">
    <citation type="submission" date="2012-09" db="EMBL/GenBank/DDBJ databases">
        <authorList>
            <person name="Martin A.A."/>
        </authorList>
    </citation>
    <scope>NUCLEOTIDE SEQUENCE</scope>
</reference>
<organism evidence="2 3">
    <name type="scientific">Angiostrongylus cantonensis</name>
    <name type="common">Rat lungworm</name>
    <dbReference type="NCBI Taxonomy" id="6313"/>
    <lineage>
        <taxon>Eukaryota</taxon>
        <taxon>Metazoa</taxon>
        <taxon>Ecdysozoa</taxon>
        <taxon>Nematoda</taxon>
        <taxon>Chromadorea</taxon>
        <taxon>Rhabditida</taxon>
        <taxon>Rhabditina</taxon>
        <taxon>Rhabditomorpha</taxon>
        <taxon>Strongyloidea</taxon>
        <taxon>Metastrongylidae</taxon>
        <taxon>Angiostrongylus</taxon>
    </lineage>
</organism>
<sequence>MCRPRIRQKSLTSPNLPTAVVIQPKDGEDEEKRETKPKDGSGRAECKHNSNRHFPSKTVTFELDVKKAEVEKQLKERERGKAAKKSAAAMVSVPLDAPPTYAESKKVSTRSSHVTEPDVILLST</sequence>
<dbReference type="Proteomes" id="UP000035642">
    <property type="component" value="Unassembled WGS sequence"/>
</dbReference>
<protein>
    <submittedName>
        <fullName evidence="3">TPX2 domain-containing protein</fullName>
    </submittedName>
</protein>
<reference evidence="3" key="2">
    <citation type="submission" date="2017-02" db="UniProtKB">
        <authorList>
            <consortium name="WormBaseParasite"/>
        </authorList>
    </citation>
    <scope>IDENTIFICATION</scope>
</reference>
<feature type="compositionally biased region" description="Basic and acidic residues" evidence="1">
    <location>
        <begin position="30"/>
        <end position="48"/>
    </location>
</feature>
<evidence type="ECO:0000256" key="1">
    <source>
        <dbReference type="SAM" id="MobiDB-lite"/>
    </source>
</evidence>
<feature type="region of interest" description="Disordered" evidence="1">
    <location>
        <begin position="1"/>
        <end position="53"/>
    </location>
</feature>
<dbReference type="AlphaFoldDB" id="A0A0K0CY87"/>
<keyword evidence="2" id="KW-1185">Reference proteome</keyword>
<name>A0A0K0CY87_ANGCA</name>
<accession>A0A0K0CY87</accession>